<evidence type="ECO:0008006" key="3">
    <source>
        <dbReference type="Google" id="ProtNLM"/>
    </source>
</evidence>
<name>E8RMP8_ASTEC</name>
<reference evidence="2" key="1">
    <citation type="submission" date="2010-12" db="EMBL/GenBank/DDBJ databases">
        <title>Complete sequence of chromosome 1 of Asticcacaulis excentricus CB 48.</title>
        <authorList>
            <consortium name="US DOE Joint Genome Institute"/>
            <person name="Lucas S."/>
            <person name="Copeland A."/>
            <person name="Lapidus A."/>
            <person name="Cheng J.-F."/>
            <person name="Bruce D."/>
            <person name="Goodwin L."/>
            <person name="Pitluck S."/>
            <person name="Teshima H."/>
            <person name="Davenport K."/>
            <person name="Detter J.C."/>
            <person name="Han C."/>
            <person name="Tapia R."/>
            <person name="Land M."/>
            <person name="Hauser L."/>
            <person name="Jeffries C."/>
            <person name="Kyrpides N."/>
            <person name="Ivanova N."/>
            <person name="Ovchinnikova G."/>
            <person name="Brun Y.V."/>
            <person name="Woyke T."/>
        </authorList>
    </citation>
    <scope>NUCLEOTIDE SEQUENCE [LARGE SCALE GENOMIC DNA]</scope>
    <source>
        <strain evidence="2">ATCC 15261 / DSM 4724 / KCTC 12464 / NCIMB 9791 / VKM B-1370 / CB 48</strain>
    </source>
</reference>
<dbReference type="AlphaFoldDB" id="E8RMP8"/>
<dbReference type="Proteomes" id="UP000001492">
    <property type="component" value="Chromosome 1"/>
</dbReference>
<sequence>MIVGASYNVFNGEEHLVQSLKVMRKCVEYINIVVQFSSNYGEMCSEGLCDALNEAECSGLYDSIIFYRPDVTILPVHNELRKRNLGLDRCRKNGVSHFLTMDCDEYYVPEEFKSARDIIEVEGYNSSSVATFLHVKRPIYRSRQPDTTCCSFLTKVESGTDIEFDVPYPVPVDPTRRLLSREGPHIHFDIDTISMRHMNLVRRDLASKLRNSPSAWNQDFMRLVSEAYTAWKPGMQLNFPNKPPMDIIEVEDLFDIDQNFSDMV</sequence>
<organism evidence="1 2">
    <name type="scientific">Asticcacaulis excentricus (strain ATCC 15261 / DSM 4724 / KCTC 12464 / NCIMB 9791 / VKM B-1370 / CB 48)</name>
    <dbReference type="NCBI Taxonomy" id="573065"/>
    <lineage>
        <taxon>Bacteria</taxon>
        <taxon>Pseudomonadati</taxon>
        <taxon>Pseudomonadota</taxon>
        <taxon>Alphaproteobacteria</taxon>
        <taxon>Caulobacterales</taxon>
        <taxon>Caulobacteraceae</taxon>
        <taxon>Asticcacaulis</taxon>
    </lineage>
</organism>
<dbReference type="EMBL" id="CP002395">
    <property type="protein sequence ID" value="ADU13929.1"/>
    <property type="molecule type" value="Genomic_DNA"/>
</dbReference>
<evidence type="ECO:0000313" key="1">
    <source>
        <dbReference type="EMBL" id="ADU13929.1"/>
    </source>
</evidence>
<keyword evidence="2" id="KW-1185">Reference proteome</keyword>
<dbReference type="HOGENOM" id="CLU_1067316_0_0_5"/>
<accession>E8RMP8</accession>
<protein>
    <recommendedName>
        <fullName evidence="3">Glycosyltransferase 2-like domain-containing protein</fullName>
    </recommendedName>
</protein>
<evidence type="ECO:0000313" key="2">
    <source>
        <dbReference type="Proteomes" id="UP000001492"/>
    </source>
</evidence>
<dbReference type="KEGG" id="aex:Astex_2274"/>
<dbReference type="eggNOG" id="COG0457">
    <property type="taxonomic scope" value="Bacteria"/>
</dbReference>
<gene>
    <name evidence="1" type="ordered locus">Astex_2274</name>
</gene>
<dbReference type="OrthoDB" id="7851251at2"/>
<proteinExistence type="predicted"/>
<dbReference type="STRING" id="573065.Astex_2274"/>
<dbReference type="RefSeq" id="WP_013479757.1">
    <property type="nucleotide sequence ID" value="NC_014816.1"/>
</dbReference>